<comment type="caution">
    <text evidence="3">The sequence shown here is derived from an EMBL/GenBank/DDBJ whole genome shotgun (WGS) entry which is preliminary data.</text>
</comment>
<dbReference type="GO" id="GO:0008514">
    <property type="term" value="F:organic anion transmembrane transporter activity"/>
    <property type="evidence" value="ECO:0007669"/>
    <property type="project" value="InterPro"/>
</dbReference>
<protein>
    <submittedName>
        <fullName evidence="3">2-hydroxycarboxylate transporter family protein</fullName>
    </submittedName>
</protein>
<dbReference type="Pfam" id="PF03390">
    <property type="entry name" value="2HCT"/>
    <property type="match status" value="1"/>
</dbReference>
<dbReference type="EMBL" id="VNJK01000001">
    <property type="protein sequence ID" value="TVX92668.1"/>
    <property type="molecule type" value="Genomic_DNA"/>
</dbReference>
<feature type="transmembrane region" description="Helical" evidence="2">
    <location>
        <begin position="211"/>
        <end position="235"/>
    </location>
</feature>
<keyword evidence="1" id="KW-0769">Symport</keyword>
<evidence type="ECO:0000313" key="4">
    <source>
        <dbReference type="Proteomes" id="UP000318102"/>
    </source>
</evidence>
<feature type="transmembrane region" description="Helical" evidence="2">
    <location>
        <begin position="361"/>
        <end position="381"/>
    </location>
</feature>
<evidence type="ECO:0000313" key="3">
    <source>
        <dbReference type="EMBL" id="TVX92668.1"/>
    </source>
</evidence>
<name>A0A559IYG8_9BACL</name>
<dbReference type="Proteomes" id="UP000318102">
    <property type="component" value="Unassembled WGS sequence"/>
</dbReference>
<keyword evidence="4" id="KW-1185">Reference proteome</keyword>
<feature type="transmembrane region" description="Helical" evidence="2">
    <location>
        <begin position="298"/>
        <end position="316"/>
    </location>
</feature>
<keyword evidence="1" id="KW-1003">Cell membrane</keyword>
<feature type="transmembrane region" description="Helical" evidence="2">
    <location>
        <begin position="424"/>
        <end position="444"/>
    </location>
</feature>
<organism evidence="3 4">
    <name type="scientific">Paenibacillus agilis</name>
    <dbReference type="NCBI Taxonomy" id="3020863"/>
    <lineage>
        <taxon>Bacteria</taxon>
        <taxon>Bacillati</taxon>
        <taxon>Bacillota</taxon>
        <taxon>Bacilli</taxon>
        <taxon>Bacillales</taxon>
        <taxon>Paenibacillaceae</taxon>
        <taxon>Paenibacillus</taxon>
    </lineage>
</organism>
<reference evidence="3 4" key="1">
    <citation type="submission" date="2019-07" db="EMBL/GenBank/DDBJ databases">
        <authorList>
            <person name="Kim J."/>
        </authorList>
    </citation>
    <scope>NUCLEOTIDE SEQUENCE [LARGE SCALE GENOMIC DNA]</scope>
    <source>
        <strain evidence="3 4">N4</strain>
    </source>
</reference>
<dbReference type="AlphaFoldDB" id="A0A559IYG8"/>
<dbReference type="GO" id="GO:0005886">
    <property type="term" value="C:plasma membrane"/>
    <property type="evidence" value="ECO:0007669"/>
    <property type="project" value="UniProtKB-SubCell"/>
</dbReference>
<comment type="similarity">
    <text evidence="1">Belongs to the 2-hydroxycarboxylate transporter (2-HCT) (TC 2.A.24) family.</text>
</comment>
<feature type="transmembrane region" description="Helical" evidence="2">
    <location>
        <begin position="57"/>
        <end position="78"/>
    </location>
</feature>
<dbReference type="PIRSF" id="PIRSF005348">
    <property type="entry name" value="YxkH"/>
    <property type="match status" value="1"/>
</dbReference>
<feature type="transmembrane region" description="Helical" evidence="2">
    <location>
        <begin position="84"/>
        <end position="101"/>
    </location>
</feature>
<feature type="transmembrane region" description="Helical" evidence="2">
    <location>
        <begin position="122"/>
        <end position="143"/>
    </location>
</feature>
<gene>
    <name evidence="3" type="ORF">FPZ44_06170</name>
</gene>
<dbReference type="GO" id="GO:0015293">
    <property type="term" value="F:symporter activity"/>
    <property type="evidence" value="ECO:0007669"/>
    <property type="project" value="UniProtKB-UniRule"/>
</dbReference>
<keyword evidence="1" id="KW-0813">Transport</keyword>
<evidence type="ECO:0000256" key="2">
    <source>
        <dbReference type="SAM" id="Phobius"/>
    </source>
</evidence>
<feature type="transmembrane region" description="Helical" evidence="2">
    <location>
        <begin position="149"/>
        <end position="172"/>
    </location>
</feature>
<keyword evidence="2" id="KW-0812">Transmembrane</keyword>
<dbReference type="OrthoDB" id="8584824at2"/>
<evidence type="ECO:0000256" key="1">
    <source>
        <dbReference type="PIRNR" id="PIRNR005348"/>
    </source>
</evidence>
<keyword evidence="2" id="KW-1133">Transmembrane helix</keyword>
<dbReference type="InterPro" id="IPR004679">
    <property type="entry name" value="2-OHcarboxylate_transport"/>
</dbReference>
<keyword evidence="1 2" id="KW-0472">Membrane</keyword>
<feature type="transmembrane region" description="Helical" evidence="2">
    <location>
        <begin position="30"/>
        <end position="50"/>
    </location>
</feature>
<dbReference type="RefSeq" id="WP_144988351.1">
    <property type="nucleotide sequence ID" value="NZ_VNJK01000001.1"/>
</dbReference>
<comment type="subcellular location">
    <subcellularLocation>
        <location evidence="1">Cell membrane</location>
    </subcellularLocation>
</comment>
<dbReference type="PANTHER" id="PTHR40033">
    <property type="entry name" value="NA(+)-MALATE SYMPORTER"/>
    <property type="match status" value="1"/>
</dbReference>
<accession>A0A559IYG8</accession>
<feature type="transmembrane region" description="Helical" evidence="2">
    <location>
        <begin position="328"/>
        <end position="349"/>
    </location>
</feature>
<dbReference type="PANTHER" id="PTHR40033:SF1">
    <property type="entry name" value="CITRATE-SODIUM SYMPORTER"/>
    <property type="match status" value="1"/>
</dbReference>
<proteinExistence type="inferred from homology"/>
<feature type="transmembrane region" description="Helical" evidence="2">
    <location>
        <begin position="179"/>
        <end position="205"/>
    </location>
</feature>
<sequence length="445" mass="47127">MENVGQLKVKPQTESKKANFLTQLSEIKVGVIPLPLYAALATIVFLAAYFSKLPTDMIGGFAVIIVLGVLLGDIGLRVPILKDIGGPAILAIFVPSTMVFLNWFNPNSMEAVHVLMKESNFLYFYISVLVAGSILGMNRTVLIKGFSRMFVPLVLGTLASVGAGLLVGMAFGYSAYHTFFFIIVPIIGGGIGEGILPLSIAYSAILGESSATYVSMMIPAAIIGNVVAIICAGLLKRLGEKRPHLSGNGILVKSGADNDLLNTKEEEKKIDFAQMGTGLLVACSFFIFGALMSKFVGIPGAIIMIIAAAVAKYAKLLPTKVEHGAFHLYKFVSTSLTWPLMVGLGMLYVPLNDVVKVISPGYILVCASVVLAMVGTGFFIARFMNMYPVESAIVTGCHSGLGGTGDVAILSASNRMGMMPFAQISTRLGGAATVILATLLLNFFS</sequence>